<name>A0A6J7Q7R7_9ZZZZ</name>
<feature type="compositionally biased region" description="Basic and acidic residues" evidence="1">
    <location>
        <begin position="87"/>
        <end position="96"/>
    </location>
</feature>
<protein>
    <submittedName>
        <fullName evidence="2">Unannotated protein</fullName>
    </submittedName>
</protein>
<reference evidence="2" key="1">
    <citation type="submission" date="2020-05" db="EMBL/GenBank/DDBJ databases">
        <authorList>
            <person name="Chiriac C."/>
            <person name="Salcher M."/>
            <person name="Ghai R."/>
            <person name="Kavagutti S V."/>
        </authorList>
    </citation>
    <scope>NUCLEOTIDE SEQUENCE</scope>
</reference>
<gene>
    <name evidence="2" type="ORF">UFOPK4061_00993</name>
</gene>
<proteinExistence type="predicted"/>
<dbReference type="EMBL" id="CAFBPD010000171">
    <property type="protein sequence ID" value="CAB5013618.1"/>
    <property type="molecule type" value="Genomic_DNA"/>
</dbReference>
<organism evidence="2">
    <name type="scientific">freshwater metagenome</name>
    <dbReference type="NCBI Taxonomy" id="449393"/>
    <lineage>
        <taxon>unclassified sequences</taxon>
        <taxon>metagenomes</taxon>
        <taxon>ecological metagenomes</taxon>
    </lineage>
</organism>
<accession>A0A6J7Q7R7</accession>
<dbReference type="AlphaFoldDB" id="A0A6J7Q7R7"/>
<feature type="region of interest" description="Disordered" evidence="1">
    <location>
        <begin position="74"/>
        <end position="96"/>
    </location>
</feature>
<sequence>MVVCERGDERPWRRPALRIAFGLGAGAIGSSAPGGVAPCRIDEDDIAWAEFGRGLGPGCVVGCVADDESGGRHIRRQQDGGLWGSFDGRDGEAGSHERTRIEAETSGEIGNARAACCDEHGGPAARDDGLGRLLEAIAGEELGAVYAVSLDCPASKVDLGHGCCALLGAELGERASQGTGCGD</sequence>
<evidence type="ECO:0000256" key="1">
    <source>
        <dbReference type="SAM" id="MobiDB-lite"/>
    </source>
</evidence>
<evidence type="ECO:0000313" key="2">
    <source>
        <dbReference type="EMBL" id="CAB5013618.1"/>
    </source>
</evidence>